<dbReference type="InterPro" id="IPR045864">
    <property type="entry name" value="aa-tRNA-synth_II/BPL/LPL"/>
</dbReference>
<dbReference type="PRINTS" id="PR01044">
    <property type="entry name" value="TRNASYNTHGA"/>
</dbReference>
<accession>G8TZP9</accession>
<dbReference type="GO" id="GO:0005524">
    <property type="term" value="F:ATP binding"/>
    <property type="evidence" value="ECO:0007669"/>
    <property type="project" value="UniProtKB-UniRule"/>
</dbReference>
<dbReference type="Pfam" id="PF02091">
    <property type="entry name" value="tRNA-synt_2e"/>
    <property type="match status" value="1"/>
</dbReference>
<keyword evidence="4 8" id="KW-0067">ATP-binding</keyword>
<keyword evidence="6 8" id="KW-0030">Aminoacyl-tRNA synthetase</keyword>
<dbReference type="NCBIfam" id="TIGR00388">
    <property type="entry name" value="glyQ"/>
    <property type="match status" value="1"/>
</dbReference>
<evidence type="ECO:0000256" key="8">
    <source>
        <dbReference type="HAMAP-Rule" id="MF_00254"/>
    </source>
</evidence>
<reference evidence="10" key="1">
    <citation type="submission" date="2011-12" db="EMBL/GenBank/DDBJ databases">
        <title>The complete genome of chromosome of Sulfobacillus acidophilus DSM 10332.</title>
        <authorList>
            <person name="Lucas S."/>
            <person name="Han J."/>
            <person name="Lapidus A."/>
            <person name="Bruce D."/>
            <person name="Goodwin L."/>
            <person name="Pitluck S."/>
            <person name="Peters L."/>
            <person name="Kyrpides N."/>
            <person name="Mavromatis K."/>
            <person name="Ivanova N."/>
            <person name="Mikhailova N."/>
            <person name="Chertkov O."/>
            <person name="Saunders E."/>
            <person name="Detter J.C."/>
            <person name="Tapia R."/>
            <person name="Han C."/>
            <person name="Land M."/>
            <person name="Hauser L."/>
            <person name="Markowitz V."/>
            <person name="Cheng J.-F."/>
            <person name="Hugenholtz P."/>
            <person name="Woyke T."/>
            <person name="Wu D."/>
            <person name="Pukall R."/>
            <person name="Gehrich-Schroeter G."/>
            <person name="Schneider S."/>
            <person name="Klenk H.-P."/>
            <person name="Eisen J.A."/>
        </authorList>
    </citation>
    <scope>NUCLEOTIDE SEQUENCE [LARGE SCALE GENOMIC DNA]</scope>
    <source>
        <strain evidence="10">ATCC 700253 / DSM 10332 / NAL</strain>
    </source>
</reference>
<dbReference type="AlphaFoldDB" id="G8TZP9"/>
<name>G8TZP9_SULAD</name>
<dbReference type="HAMAP" id="MF_00254">
    <property type="entry name" value="Gly_tRNA_synth_alpha"/>
    <property type="match status" value="1"/>
</dbReference>
<dbReference type="NCBIfam" id="NF006827">
    <property type="entry name" value="PRK09348.1"/>
    <property type="match status" value="1"/>
</dbReference>
<keyword evidence="3 8" id="KW-0547">Nucleotide-binding</keyword>
<comment type="subunit">
    <text evidence="8">Tetramer of two alpha and two beta subunits.</text>
</comment>
<comment type="catalytic activity">
    <reaction evidence="7 8">
        <text>tRNA(Gly) + glycine + ATP = glycyl-tRNA(Gly) + AMP + diphosphate</text>
        <dbReference type="Rhea" id="RHEA:16013"/>
        <dbReference type="Rhea" id="RHEA-COMP:9664"/>
        <dbReference type="Rhea" id="RHEA-COMP:9683"/>
        <dbReference type="ChEBI" id="CHEBI:30616"/>
        <dbReference type="ChEBI" id="CHEBI:33019"/>
        <dbReference type="ChEBI" id="CHEBI:57305"/>
        <dbReference type="ChEBI" id="CHEBI:78442"/>
        <dbReference type="ChEBI" id="CHEBI:78522"/>
        <dbReference type="ChEBI" id="CHEBI:456215"/>
        <dbReference type="EC" id="6.1.1.14"/>
    </reaction>
</comment>
<evidence type="ECO:0000256" key="2">
    <source>
        <dbReference type="ARBA" id="ARBA00022598"/>
    </source>
</evidence>
<evidence type="ECO:0000256" key="4">
    <source>
        <dbReference type="ARBA" id="ARBA00022840"/>
    </source>
</evidence>
<protein>
    <recommendedName>
        <fullName evidence="8">Glycine--tRNA ligase alpha subunit</fullName>
        <ecNumber evidence="8">6.1.1.14</ecNumber>
    </recommendedName>
    <alternativeName>
        <fullName evidence="8">Glycyl-tRNA synthetase alpha subunit</fullName>
        <shortName evidence="8">GlyRS</shortName>
    </alternativeName>
</protein>
<evidence type="ECO:0000256" key="7">
    <source>
        <dbReference type="ARBA" id="ARBA00047937"/>
    </source>
</evidence>
<dbReference type="EC" id="6.1.1.14" evidence="8"/>
<keyword evidence="8" id="KW-0963">Cytoplasm</keyword>
<keyword evidence="5 8" id="KW-0648">Protein biosynthesis</keyword>
<dbReference type="STRING" id="679936.Sulac_2918"/>
<keyword evidence="10" id="KW-1185">Reference proteome</keyword>
<evidence type="ECO:0000256" key="3">
    <source>
        <dbReference type="ARBA" id="ARBA00022741"/>
    </source>
</evidence>
<comment type="subcellular location">
    <subcellularLocation>
        <location evidence="8">Cytoplasm</location>
    </subcellularLocation>
</comment>
<evidence type="ECO:0000313" key="10">
    <source>
        <dbReference type="Proteomes" id="UP000005439"/>
    </source>
</evidence>
<dbReference type="GO" id="GO:0004820">
    <property type="term" value="F:glycine-tRNA ligase activity"/>
    <property type="evidence" value="ECO:0007669"/>
    <property type="project" value="UniProtKB-UniRule"/>
</dbReference>
<evidence type="ECO:0000256" key="5">
    <source>
        <dbReference type="ARBA" id="ARBA00022917"/>
    </source>
</evidence>
<comment type="similarity">
    <text evidence="1 8">Belongs to the class-II aminoacyl-tRNA synthetase family.</text>
</comment>
<dbReference type="Gene3D" id="1.20.58.180">
    <property type="entry name" value="Class II aaRS and biotin synthetases, domain 2"/>
    <property type="match status" value="1"/>
</dbReference>
<evidence type="ECO:0000313" key="9">
    <source>
        <dbReference type="EMBL" id="AEW06379.1"/>
    </source>
</evidence>
<dbReference type="Gene3D" id="3.30.930.10">
    <property type="entry name" value="Bira Bifunctional Protein, Domain 2"/>
    <property type="match status" value="1"/>
</dbReference>
<dbReference type="PROSITE" id="PS50861">
    <property type="entry name" value="AA_TRNA_LIGASE_II_GLYAB"/>
    <property type="match status" value="1"/>
</dbReference>
<dbReference type="HOGENOM" id="CLU_057066_1_0_9"/>
<dbReference type="GO" id="GO:0005829">
    <property type="term" value="C:cytosol"/>
    <property type="evidence" value="ECO:0007669"/>
    <property type="project" value="TreeGrafter"/>
</dbReference>
<organism evidence="9 10">
    <name type="scientific">Sulfobacillus acidophilus (strain ATCC 700253 / DSM 10332 / NAL)</name>
    <dbReference type="NCBI Taxonomy" id="679936"/>
    <lineage>
        <taxon>Bacteria</taxon>
        <taxon>Bacillati</taxon>
        <taxon>Bacillota</taxon>
        <taxon>Clostridia</taxon>
        <taxon>Eubacteriales</taxon>
        <taxon>Clostridiales Family XVII. Incertae Sedis</taxon>
        <taxon>Sulfobacillus</taxon>
    </lineage>
</organism>
<reference evidence="9 10" key="2">
    <citation type="journal article" date="2012" name="Stand. Genomic Sci.">
        <title>Complete genome sequence of the moderately thermophilic mineral-sulfide-oxidizing firmicute Sulfobacillus acidophilus type strain (NAL(T)).</title>
        <authorList>
            <person name="Anderson I."/>
            <person name="Chertkov O."/>
            <person name="Chen A."/>
            <person name="Saunders E."/>
            <person name="Lapidus A."/>
            <person name="Nolan M."/>
            <person name="Lucas S."/>
            <person name="Hammon N."/>
            <person name="Deshpande S."/>
            <person name="Cheng J.F."/>
            <person name="Han C."/>
            <person name="Tapia R."/>
            <person name="Goodwin L.A."/>
            <person name="Pitluck S."/>
            <person name="Liolios K."/>
            <person name="Pagani I."/>
            <person name="Ivanova N."/>
            <person name="Mikhailova N."/>
            <person name="Pati A."/>
            <person name="Palaniappan K."/>
            <person name="Land M."/>
            <person name="Pan C."/>
            <person name="Rohde M."/>
            <person name="Pukall R."/>
            <person name="Goker M."/>
            <person name="Detter J.C."/>
            <person name="Woyke T."/>
            <person name="Bristow J."/>
            <person name="Eisen J.A."/>
            <person name="Markowitz V."/>
            <person name="Hugenholtz P."/>
            <person name="Kyrpides N.C."/>
            <person name="Klenk H.P."/>
            <person name="Mavromatis K."/>
        </authorList>
    </citation>
    <scope>NUCLEOTIDE SEQUENCE [LARGE SCALE GENOMIC DNA]</scope>
    <source>
        <strain evidence="10">ATCC 700253 / DSM 10332 / NAL</strain>
    </source>
</reference>
<gene>
    <name evidence="8" type="primary">glyQ</name>
    <name evidence="9" type="ordered locus">Sulac_2918</name>
</gene>
<dbReference type="KEGG" id="sap:Sulac_2918"/>
<keyword evidence="2 8" id="KW-0436">Ligase</keyword>
<dbReference type="InterPro" id="IPR006194">
    <property type="entry name" value="Gly-tRNA-synth_heterodimer"/>
</dbReference>
<dbReference type="GO" id="GO:0016740">
    <property type="term" value="F:transferase activity"/>
    <property type="evidence" value="ECO:0007669"/>
    <property type="project" value="UniProtKB-ARBA"/>
</dbReference>
<dbReference type="GO" id="GO:0140096">
    <property type="term" value="F:catalytic activity, acting on a protein"/>
    <property type="evidence" value="ECO:0007669"/>
    <property type="project" value="UniProtKB-ARBA"/>
</dbReference>
<evidence type="ECO:0000256" key="1">
    <source>
        <dbReference type="ARBA" id="ARBA00008226"/>
    </source>
</evidence>
<dbReference type="PANTHER" id="PTHR30075:SF2">
    <property type="entry name" value="GLYCINE--TRNA LIGASE, CHLOROPLASTIC_MITOCHONDRIAL 2"/>
    <property type="match status" value="1"/>
</dbReference>
<dbReference type="GO" id="GO:0006426">
    <property type="term" value="P:glycyl-tRNA aminoacylation"/>
    <property type="evidence" value="ECO:0007669"/>
    <property type="project" value="UniProtKB-UniRule"/>
</dbReference>
<dbReference type="PANTHER" id="PTHR30075">
    <property type="entry name" value="GLYCYL-TRNA SYNTHETASE"/>
    <property type="match status" value="1"/>
</dbReference>
<dbReference type="InterPro" id="IPR002310">
    <property type="entry name" value="Gly-tRNA_ligase_asu"/>
</dbReference>
<dbReference type="PATRIC" id="fig|679936.5.peg.3012"/>
<proteinExistence type="inferred from homology"/>
<dbReference type="Proteomes" id="UP000005439">
    <property type="component" value="Chromosome"/>
</dbReference>
<dbReference type="SUPFAM" id="SSF55681">
    <property type="entry name" value="Class II aaRS and biotin synthetases"/>
    <property type="match status" value="1"/>
</dbReference>
<evidence type="ECO:0000256" key="6">
    <source>
        <dbReference type="ARBA" id="ARBA00023146"/>
    </source>
</evidence>
<sequence length="283" mass="32461">MTFQDVVMALKQYWQQEGALLAEPYDVEMGAGTMSPLTFFRALGPDPWRVAYVQPSRRPVDGRYGENPNRLYQHHQFQVLLKPAPDNVVELYLKSLEALGLDRRRHDVRLVEDNWEAPSLGAWGLGWEIWLDGMEVTQFTYFQQMAGYECRPVSAEITYGLERLTSYLAGVDDVWSIQWAPGVGYDTLFRRAEFEHATYNFSAANPERLMTLFNLYEEEAHRLIGDGLVLPGYDFLLKASHVFNTLDARGAIAVTERQAYLARLRKLARQAATQYLKRGEPDV</sequence>
<dbReference type="EMBL" id="CP003179">
    <property type="protein sequence ID" value="AEW06379.1"/>
    <property type="molecule type" value="Genomic_DNA"/>
</dbReference>